<evidence type="ECO:0000313" key="4">
    <source>
        <dbReference type="RefSeq" id="XP_016514356.1"/>
    </source>
</evidence>
<dbReference type="InterPro" id="IPR002156">
    <property type="entry name" value="RNaseH_domain"/>
</dbReference>
<dbReference type="AlphaFoldDB" id="A0A1S4DLS4"/>
<reference key="1">
    <citation type="journal article" date="2014" name="Nat. Commun.">
        <title>The tobacco genome sequence and its comparison with those of tomato and potato.</title>
        <authorList>
            <person name="Sierro N."/>
            <person name="Battey J.N."/>
            <person name="Ouadi S."/>
            <person name="Bakaher N."/>
            <person name="Bovet L."/>
            <person name="Willig A."/>
            <person name="Goepfert S."/>
            <person name="Peitsch M.C."/>
            <person name="Ivanov N.V."/>
        </authorList>
    </citation>
    <scope>NUCLEOTIDE SEQUENCE [LARGE SCALE GENOMIC DNA]</scope>
    <source>
        <strain>cv. TN90</strain>
    </source>
</reference>
<evidence type="ECO:0000313" key="5">
    <source>
        <dbReference type="RefSeq" id="XP_016514357.1"/>
    </source>
</evidence>
<dbReference type="RefSeq" id="XP_016514356.1">
    <property type="nucleotide sequence ID" value="XM_016658870.1"/>
</dbReference>
<dbReference type="CDD" id="cd06222">
    <property type="entry name" value="RNase_H_like"/>
    <property type="match status" value="1"/>
</dbReference>
<dbReference type="STRING" id="4097.A0A1S4DLS4"/>
<dbReference type="OMA" id="IIVFKKL"/>
<sequence>MNSSENMESNVYFHIKDEAEMLLKEIELMMKNVENSEMYAGMRFDLEQSKTFQQHLFRLLVSHSHVQVVIYALGSMEYSFHSQFQLAVVLLLKRALPNWIGNIEVYDPLLSPADMIVLTKLGFEVLTIDENCRRQVRRPTMFYMPVPNYNLLGNLLGANWSLSCINQIFLLTNSFRHSLTSISPCSLYGETVQRLERILPFTTEIDIKTSYKQIYTNVFSRFACHFFDVDPNIDMETSLPVTKITGYIKDGGQRPWLDWQRYFEEAFLEYMRSDMTSEEFAQILGEYRGPRCLRCNSVPPPLGWIKLNIYGIGTEGDQPGRYSGVFQDETGMCLGRYSGAIHVEDNVIAGLEALRHGLVRCVEGKPNAHKLIVESDNVILVQYVNGHPEPNEITMNRLKEIFDMLERVTCAIYHVYEEANKAARDLAMRHECHNRA</sequence>
<dbReference type="InterPro" id="IPR012337">
    <property type="entry name" value="RNaseH-like_sf"/>
</dbReference>
<gene>
    <name evidence="4 5" type="primary">LOC107831141</name>
</gene>
<protein>
    <recommendedName>
        <fullName evidence="6">Protein SENSITIVITY TO RED LIGHT REDUCED 1-like</fullName>
    </recommendedName>
</protein>
<dbReference type="Pfam" id="PF13456">
    <property type="entry name" value="RVT_3"/>
    <property type="match status" value="1"/>
</dbReference>
<dbReference type="InterPro" id="IPR012942">
    <property type="entry name" value="SRR1-like"/>
</dbReference>
<dbReference type="GO" id="GO:0005634">
    <property type="term" value="C:nucleus"/>
    <property type="evidence" value="ECO:0000318"/>
    <property type="project" value="GO_Central"/>
</dbReference>
<evidence type="ECO:0000259" key="2">
    <source>
        <dbReference type="Pfam" id="PF13456"/>
    </source>
</evidence>
<feature type="domain" description="SRR1-like" evidence="1">
    <location>
        <begin position="60"/>
        <end position="226"/>
    </location>
</feature>
<feature type="domain" description="RNase H type-1" evidence="2">
    <location>
        <begin position="315"/>
        <end position="429"/>
    </location>
</feature>
<dbReference type="GO" id="GO:0004523">
    <property type="term" value="F:RNA-DNA hybrid ribonuclease activity"/>
    <property type="evidence" value="ECO:0007669"/>
    <property type="project" value="InterPro"/>
</dbReference>
<proteinExistence type="predicted"/>
<evidence type="ECO:0008006" key="6">
    <source>
        <dbReference type="Google" id="ProtNLM"/>
    </source>
</evidence>
<dbReference type="Pfam" id="PF07985">
    <property type="entry name" value="SRR1"/>
    <property type="match status" value="1"/>
</dbReference>
<dbReference type="GO" id="GO:0003676">
    <property type="term" value="F:nucleic acid binding"/>
    <property type="evidence" value="ECO:0007669"/>
    <property type="project" value="InterPro"/>
</dbReference>
<dbReference type="RefSeq" id="XP_016514357.1">
    <property type="nucleotide sequence ID" value="XM_016658871.1"/>
</dbReference>
<dbReference type="Gene3D" id="3.30.420.10">
    <property type="entry name" value="Ribonuclease H-like superfamily/Ribonuclease H"/>
    <property type="match status" value="1"/>
</dbReference>
<accession>A0A1S4DLS4</accession>
<organism evidence="5">
    <name type="scientific">Nicotiana tabacum</name>
    <name type="common">Common tobacco</name>
    <dbReference type="NCBI Taxonomy" id="4097"/>
    <lineage>
        <taxon>Eukaryota</taxon>
        <taxon>Viridiplantae</taxon>
        <taxon>Streptophyta</taxon>
        <taxon>Embryophyta</taxon>
        <taxon>Tracheophyta</taxon>
        <taxon>Spermatophyta</taxon>
        <taxon>Magnoliopsida</taxon>
        <taxon>eudicotyledons</taxon>
        <taxon>Gunneridae</taxon>
        <taxon>Pentapetalae</taxon>
        <taxon>asterids</taxon>
        <taxon>lamiids</taxon>
        <taxon>Solanales</taxon>
        <taxon>Solanaceae</taxon>
        <taxon>Nicotianoideae</taxon>
        <taxon>Nicotianeae</taxon>
        <taxon>Nicotiana</taxon>
    </lineage>
</organism>
<dbReference type="InterPro" id="IPR036397">
    <property type="entry name" value="RNaseH_sf"/>
</dbReference>
<dbReference type="PaxDb" id="4097-A0A1S4DLS4"/>
<dbReference type="InterPro" id="IPR044730">
    <property type="entry name" value="RNase_H-like_dom_plant"/>
</dbReference>
<dbReference type="GeneID" id="107831141"/>
<evidence type="ECO:0000259" key="1">
    <source>
        <dbReference type="Pfam" id="PF07985"/>
    </source>
</evidence>
<dbReference type="Proteomes" id="UP000790787">
    <property type="component" value="Chromosome 11"/>
</dbReference>
<dbReference type="KEGG" id="nta:107831141"/>
<dbReference type="GO" id="GO:0005737">
    <property type="term" value="C:cytoplasm"/>
    <property type="evidence" value="ECO:0000318"/>
    <property type="project" value="GO_Central"/>
</dbReference>
<reference evidence="4 5" key="2">
    <citation type="submission" date="2025-04" db="UniProtKB">
        <authorList>
            <consortium name="RefSeq"/>
        </authorList>
    </citation>
    <scope>IDENTIFICATION</scope>
</reference>
<dbReference type="PANTHER" id="PTHR28626">
    <property type="entry name" value="SRR1-LIKE PROTEIN"/>
    <property type="match status" value="1"/>
</dbReference>
<evidence type="ECO:0000313" key="3">
    <source>
        <dbReference type="Proteomes" id="UP000790787"/>
    </source>
</evidence>
<dbReference type="SUPFAM" id="SSF53098">
    <property type="entry name" value="Ribonuclease H-like"/>
    <property type="match status" value="1"/>
</dbReference>
<keyword evidence="3" id="KW-1185">Reference proteome</keyword>
<dbReference type="PANTHER" id="PTHR28626:SF4">
    <property type="entry name" value="PROTEIN SENSITIVITY TO RED LIGHT REDUCED 1-LIKE"/>
    <property type="match status" value="1"/>
</dbReference>
<dbReference type="OrthoDB" id="551431at2759"/>
<name>A0A1S4DLS4_TOBAC</name>
<dbReference type="InterPro" id="IPR040044">
    <property type="entry name" value="SRR1L"/>
</dbReference>